<keyword evidence="3" id="KW-1185">Reference proteome</keyword>
<evidence type="ECO:0000313" key="3">
    <source>
        <dbReference type="Proteomes" id="UP000217676"/>
    </source>
</evidence>
<name>A0A169NNY0_STRLU</name>
<organism evidence="2 3">
    <name type="scientific">Streptomyces laurentii</name>
    <dbReference type="NCBI Taxonomy" id="39478"/>
    <lineage>
        <taxon>Bacteria</taxon>
        <taxon>Bacillati</taxon>
        <taxon>Actinomycetota</taxon>
        <taxon>Actinomycetes</taxon>
        <taxon>Kitasatosporales</taxon>
        <taxon>Streptomycetaceae</taxon>
        <taxon>Streptomyces</taxon>
    </lineage>
</organism>
<dbReference type="AlphaFoldDB" id="A0A169NNY0"/>
<dbReference type="EMBL" id="AP017424">
    <property type="protein sequence ID" value="BAU84808.1"/>
    <property type="molecule type" value="Genomic_DNA"/>
</dbReference>
<protein>
    <submittedName>
        <fullName evidence="2">Uncharacterized protein</fullName>
    </submittedName>
</protein>
<reference evidence="2 3" key="1">
    <citation type="journal article" date="2016" name="Genome Announc.">
        <title>Complete Genome Sequence of Thiostrepton-Producing Streptomyces laurentii ATCC 31255.</title>
        <authorList>
            <person name="Doi K."/>
            <person name="Fujino Y."/>
            <person name="Nagayoshi Y."/>
            <person name="Ohshima T."/>
            <person name="Ogata S."/>
        </authorList>
    </citation>
    <scope>NUCLEOTIDE SEQUENCE [LARGE SCALE GENOMIC DNA]</scope>
    <source>
        <strain evidence="2 3">ATCC 31255</strain>
    </source>
</reference>
<evidence type="ECO:0000313" key="2">
    <source>
        <dbReference type="EMBL" id="BAU84808.1"/>
    </source>
</evidence>
<dbReference type="KEGG" id="slau:SLA_3907"/>
<gene>
    <name evidence="2" type="ORF">SLA_3907</name>
</gene>
<evidence type="ECO:0000256" key="1">
    <source>
        <dbReference type="SAM" id="MobiDB-lite"/>
    </source>
</evidence>
<proteinExistence type="predicted"/>
<feature type="region of interest" description="Disordered" evidence="1">
    <location>
        <begin position="460"/>
        <end position="482"/>
    </location>
</feature>
<sequence>MGKREPRRKRERVGVHRAERRVAVPQPVVREFPAGAPRLRVVIAHDAPEDAQRLCVLYWEVKDNGTWARTVGSLGVTSDVGEVVAAHSHAVLLGCPCATCSEPIAVTNRSWANKVGGRCLDAEAPTYFCPDCTAVERERERQEGERLARLIAGAIADEDAKSAPAGPLTVENPLALALYTALADYAANDPGTALPSLAAIGPRGWTGDSEQDRELLLELYGAGLLAVSAESPSHAFTPSRDGAGLTFSSTEVGWRLVGGPAAARELAEDIAYGLRTRPGPQGAAARDAFAALMDRIDIADITAYLDGRLTQRYGCPEVPYARREELADVIRKGFRHGYTPGQMICFAWRAADSAATWRERNPQVGPPEAASASVTILGGKIDKAIEFQHSIPEYETPRRHQAPLALGAFRRLRADIRRVYDREVIAACAHCDPQGFKETVRAETGARALWRCTHPVEIAIPSQRQETAEPSPVDDTPEPADT</sequence>
<accession>A0A169NNY0</accession>
<dbReference type="Proteomes" id="UP000217676">
    <property type="component" value="Chromosome"/>
</dbReference>